<dbReference type="InterPro" id="IPR000620">
    <property type="entry name" value="EamA_dom"/>
</dbReference>
<feature type="domain" description="EamA" evidence="8">
    <location>
        <begin position="6"/>
        <end position="137"/>
    </location>
</feature>
<feature type="transmembrane region" description="Helical" evidence="7">
    <location>
        <begin position="243"/>
        <end position="262"/>
    </location>
</feature>
<evidence type="ECO:0000259" key="8">
    <source>
        <dbReference type="Pfam" id="PF00892"/>
    </source>
</evidence>
<dbReference type="RefSeq" id="WP_018672405.1">
    <property type="nucleotide sequence ID" value="NZ_CP032410.1"/>
</dbReference>
<dbReference type="PANTHER" id="PTHR32322">
    <property type="entry name" value="INNER MEMBRANE TRANSPORTER"/>
    <property type="match status" value="1"/>
</dbReference>
<feature type="transmembrane region" description="Helical" evidence="7">
    <location>
        <begin position="268"/>
        <end position="287"/>
    </location>
</feature>
<feature type="transmembrane region" description="Helical" evidence="7">
    <location>
        <begin position="120"/>
        <end position="138"/>
    </location>
</feature>
<sequence length="305" mass="34006">MKPMYVALLLFTSFLWSGNFVVGKFLVNHASSMTLTNLRYMIAVVVLIPVVYLAEKRLLPPRRAILPLILMGATGVVLFNLFMFWALERTAATNVGLLSTLNPISIAIFSFLLLREKIKFLQIGSMILCFTGVLLVLSKGDWHALLSLRFNSGDLLMLAAVATWGLYSVAGRWAMRDVSALMSTLYSGFFGVLMLLPFNLSSFTITDFNAEFIWGILYISVFATVISMVLWNMGVKQLGGTAAGMFLNFNPIFTAILALLLLDEQMTWTQVYGSLIVILGCFSFTRLRNISLPFEKKLSNLKDNS</sequence>
<evidence type="ECO:0000256" key="7">
    <source>
        <dbReference type="SAM" id="Phobius"/>
    </source>
</evidence>
<evidence type="ECO:0000256" key="2">
    <source>
        <dbReference type="ARBA" id="ARBA00007362"/>
    </source>
</evidence>
<feature type="transmembrane region" description="Helical" evidence="7">
    <location>
        <begin position="91"/>
        <end position="113"/>
    </location>
</feature>
<gene>
    <name evidence="9" type="ORF">O0554_12135</name>
</gene>
<dbReference type="Proteomes" id="UP001077662">
    <property type="component" value="Unassembled WGS sequence"/>
</dbReference>
<feature type="transmembrane region" description="Helical" evidence="7">
    <location>
        <begin position="65"/>
        <end position="85"/>
    </location>
</feature>
<dbReference type="Pfam" id="PF00892">
    <property type="entry name" value="EamA"/>
    <property type="match status" value="2"/>
</dbReference>
<evidence type="ECO:0000256" key="6">
    <source>
        <dbReference type="ARBA" id="ARBA00023136"/>
    </source>
</evidence>
<dbReference type="AlphaFoldDB" id="A0AAP3G7N2"/>
<proteinExistence type="inferred from homology"/>
<comment type="subcellular location">
    <subcellularLocation>
        <location evidence="1">Cell membrane</location>
        <topology evidence="1">Multi-pass membrane protein</topology>
    </subcellularLocation>
</comment>
<protein>
    <submittedName>
        <fullName evidence="9">DMT family transporter</fullName>
    </submittedName>
</protein>
<dbReference type="InterPro" id="IPR050638">
    <property type="entry name" value="AA-Vitamin_Transporters"/>
</dbReference>
<keyword evidence="4 7" id="KW-0812">Transmembrane</keyword>
<dbReference type="GO" id="GO:0005886">
    <property type="term" value="C:plasma membrane"/>
    <property type="evidence" value="ECO:0007669"/>
    <property type="project" value="UniProtKB-SubCell"/>
</dbReference>
<evidence type="ECO:0000256" key="1">
    <source>
        <dbReference type="ARBA" id="ARBA00004651"/>
    </source>
</evidence>
<evidence type="ECO:0000313" key="10">
    <source>
        <dbReference type="Proteomes" id="UP001077662"/>
    </source>
</evidence>
<comment type="similarity">
    <text evidence="2">Belongs to the EamA transporter family.</text>
</comment>
<comment type="caution">
    <text evidence="9">The sequence shown here is derived from an EMBL/GenBank/DDBJ whole genome shotgun (WGS) entry which is preliminary data.</text>
</comment>
<accession>A0AAP3G7N2</accession>
<evidence type="ECO:0000256" key="5">
    <source>
        <dbReference type="ARBA" id="ARBA00022989"/>
    </source>
</evidence>
<feature type="transmembrane region" description="Helical" evidence="7">
    <location>
        <begin position="212"/>
        <end position="231"/>
    </location>
</feature>
<feature type="transmembrane region" description="Helical" evidence="7">
    <location>
        <begin position="33"/>
        <end position="53"/>
    </location>
</feature>
<evidence type="ECO:0000313" key="9">
    <source>
        <dbReference type="EMBL" id="MCZ0807663.1"/>
    </source>
</evidence>
<feature type="domain" description="EamA" evidence="8">
    <location>
        <begin position="152"/>
        <end position="283"/>
    </location>
</feature>
<feature type="transmembrane region" description="Helical" evidence="7">
    <location>
        <begin position="181"/>
        <end position="200"/>
    </location>
</feature>
<reference evidence="9" key="1">
    <citation type="submission" date="2022-09" db="EMBL/GenBank/DDBJ databases">
        <title>Genome analysis and characterization of larvicidal activity of Brevibacillus strains.</title>
        <authorList>
            <person name="Patrusheva E.V."/>
            <person name="Izotova A.O."/>
            <person name="Toshchakov S.V."/>
            <person name="Sineoky S.P."/>
        </authorList>
    </citation>
    <scope>NUCLEOTIDE SEQUENCE</scope>
    <source>
        <strain evidence="9">VKPM_B-13247</strain>
    </source>
</reference>
<dbReference type="InterPro" id="IPR037185">
    <property type="entry name" value="EmrE-like"/>
</dbReference>
<name>A0AAP3G7N2_BRELA</name>
<keyword evidence="5 7" id="KW-1133">Transmembrane helix</keyword>
<keyword evidence="6 7" id="KW-0472">Membrane</keyword>
<feature type="transmembrane region" description="Helical" evidence="7">
    <location>
        <begin position="150"/>
        <end position="169"/>
    </location>
</feature>
<evidence type="ECO:0000256" key="4">
    <source>
        <dbReference type="ARBA" id="ARBA00022692"/>
    </source>
</evidence>
<organism evidence="9 10">
    <name type="scientific">Brevibacillus laterosporus</name>
    <name type="common">Bacillus laterosporus</name>
    <dbReference type="NCBI Taxonomy" id="1465"/>
    <lineage>
        <taxon>Bacteria</taxon>
        <taxon>Bacillati</taxon>
        <taxon>Bacillota</taxon>
        <taxon>Bacilli</taxon>
        <taxon>Bacillales</taxon>
        <taxon>Paenibacillaceae</taxon>
        <taxon>Brevibacillus</taxon>
    </lineage>
</organism>
<keyword evidence="3" id="KW-1003">Cell membrane</keyword>
<evidence type="ECO:0000256" key="3">
    <source>
        <dbReference type="ARBA" id="ARBA00022475"/>
    </source>
</evidence>
<dbReference type="GeneID" id="61079331"/>
<dbReference type="EMBL" id="JAPTNE010000014">
    <property type="protein sequence ID" value="MCZ0807663.1"/>
    <property type="molecule type" value="Genomic_DNA"/>
</dbReference>
<dbReference type="PANTHER" id="PTHR32322:SF18">
    <property type="entry name" value="S-ADENOSYLMETHIONINE_S-ADENOSYLHOMOCYSTEINE TRANSPORTER"/>
    <property type="match status" value="1"/>
</dbReference>
<dbReference type="SUPFAM" id="SSF103481">
    <property type="entry name" value="Multidrug resistance efflux transporter EmrE"/>
    <property type="match status" value="2"/>
</dbReference>